<evidence type="ECO:0000256" key="2">
    <source>
        <dbReference type="ARBA" id="ARBA00022833"/>
    </source>
</evidence>
<feature type="compositionally biased region" description="Polar residues" evidence="3">
    <location>
        <begin position="138"/>
        <end position="150"/>
    </location>
</feature>
<evidence type="ECO:0000256" key="4">
    <source>
        <dbReference type="SAM" id="Phobius"/>
    </source>
</evidence>
<feature type="region of interest" description="Disordered" evidence="3">
    <location>
        <begin position="351"/>
        <end position="404"/>
    </location>
</feature>
<feature type="compositionally biased region" description="Low complexity" evidence="3">
    <location>
        <begin position="165"/>
        <end position="184"/>
    </location>
</feature>
<evidence type="ECO:0000313" key="5">
    <source>
        <dbReference type="EMBL" id="GFO06365.1"/>
    </source>
</evidence>
<keyword evidence="4" id="KW-0812">Transmembrane</keyword>
<feature type="region of interest" description="Disordered" evidence="3">
    <location>
        <begin position="102"/>
        <end position="204"/>
    </location>
</feature>
<feature type="compositionally biased region" description="Basic and acidic residues" evidence="3">
    <location>
        <begin position="386"/>
        <end position="400"/>
    </location>
</feature>
<evidence type="ECO:0000256" key="3">
    <source>
        <dbReference type="SAM" id="MobiDB-lite"/>
    </source>
</evidence>
<protein>
    <submittedName>
        <fullName evidence="5">Zinc finger protein 277</fullName>
    </submittedName>
</protein>
<sequence>MATPVEICQQPDSDDGQNWESRQKMSNTGTEKIPCQKPEVSQCHSAELEDIKNNFVEKKDCSLSDGLSSSVDLDVDIAKNKSKEEKDPVVIKKGNVHKEVCKFKGNDEGNYHEEQNEFEKRRESFPNVTENEVKMAETENQIEGESSPLNNGKRKGPDDKEDMQDALASVKDSSSSSALVIASSIDDEEDRSTFDSPTSSVDMQLSSPKMTVFPCQGEAIECCSTQLDCRGKKEPIATSKGINTEPITEVLKEILQVTPERAAVKGLSHEANMKNLSAPGSPSPQNSGSMSEQSSASLHSIALDDPAIVTSSDVCATGTCNSTKATVPCEGNGNAYIMDLIKKSLQNDLVNKGDGDRVPEKTDREKAVEKVLDESTRTNSVSASDEISKTKNEDSKDKVGTEITTTERPVREMLVRRQASQTSMPASDKPVLETLTFGTSLDEGDGTSDGEEGIPKKAADCTCPCPLCDCSYPADNKEDVLAHLVIKHKFVIADVNFIGNLAVYLRYWKERLKTRPISEFCSKIVTNTGVKDEAEKEEFYLLCDALPEDKDIREQLQRKKLVSFCHCVTQQQGSYFCCLLGNQSFCLYMRFFLILGKAQVLLFLVAFSAISACACGYGITDQKKEKTTN</sequence>
<dbReference type="PANTHER" id="PTHR13267:SF3">
    <property type="entry name" value="ZINC FINGER PROTEIN 277"/>
    <property type="match status" value="1"/>
</dbReference>
<dbReference type="AlphaFoldDB" id="A0AAV4AG58"/>
<evidence type="ECO:0000313" key="6">
    <source>
        <dbReference type="Proteomes" id="UP000735302"/>
    </source>
</evidence>
<keyword evidence="2" id="KW-0862">Zinc</keyword>
<dbReference type="GO" id="GO:0046872">
    <property type="term" value="F:metal ion binding"/>
    <property type="evidence" value="ECO:0007669"/>
    <property type="project" value="UniProtKB-KW"/>
</dbReference>
<keyword evidence="6" id="KW-1185">Reference proteome</keyword>
<accession>A0AAV4AG58</accession>
<feature type="compositionally biased region" description="Basic and acidic residues" evidence="3">
    <location>
        <begin position="351"/>
        <end position="376"/>
    </location>
</feature>
<organism evidence="5 6">
    <name type="scientific">Plakobranchus ocellatus</name>
    <dbReference type="NCBI Taxonomy" id="259542"/>
    <lineage>
        <taxon>Eukaryota</taxon>
        <taxon>Metazoa</taxon>
        <taxon>Spiralia</taxon>
        <taxon>Lophotrochozoa</taxon>
        <taxon>Mollusca</taxon>
        <taxon>Gastropoda</taxon>
        <taxon>Heterobranchia</taxon>
        <taxon>Euthyneura</taxon>
        <taxon>Panpulmonata</taxon>
        <taxon>Sacoglossa</taxon>
        <taxon>Placobranchoidea</taxon>
        <taxon>Plakobranchidae</taxon>
        <taxon>Plakobranchus</taxon>
    </lineage>
</organism>
<feature type="compositionally biased region" description="Polar residues" evidence="3">
    <location>
        <begin position="18"/>
        <end position="30"/>
    </location>
</feature>
<evidence type="ECO:0000256" key="1">
    <source>
        <dbReference type="ARBA" id="ARBA00022723"/>
    </source>
</evidence>
<keyword evidence="4" id="KW-1133">Transmembrane helix</keyword>
<feature type="compositionally biased region" description="Basic and acidic residues" evidence="3">
    <location>
        <begin position="102"/>
        <end position="124"/>
    </location>
</feature>
<gene>
    <name evidence="5" type="ORF">PoB_003287000</name>
</gene>
<feature type="region of interest" description="Disordered" evidence="3">
    <location>
        <begin position="1"/>
        <end position="38"/>
    </location>
</feature>
<dbReference type="Proteomes" id="UP000735302">
    <property type="component" value="Unassembled WGS sequence"/>
</dbReference>
<feature type="region of interest" description="Disordered" evidence="3">
    <location>
        <begin position="273"/>
        <end position="298"/>
    </location>
</feature>
<proteinExistence type="predicted"/>
<keyword evidence="1" id="KW-0479">Metal-binding</keyword>
<feature type="compositionally biased region" description="Polar residues" evidence="3">
    <location>
        <begin position="194"/>
        <end position="204"/>
    </location>
</feature>
<dbReference type="PANTHER" id="PTHR13267">
    <property type="entry name" value="ZINC FINGER PROTEIN 277"/>
    <property type="match status" value="1"/>
</dbReference>
<reference evidence="5 6" key="1">
    <citation type="journal article" date="2021" name="Elife">
        <title>Chloroplast acquisition without the gene transfer in kleptoplastic sea slugs, Plakobranchus ocellatus.</title>
        <authorList>
            <person name="Maeda T."/>
            <person name="Takahashi S."/>
            <person name="Yoshida T."/>
            <person name="Shimamura S."/>
            <person name="Takaki Y."/>
            <person name="Nagai Y."/>
            <person name="Toyoda A."/>
            <person name="Suzuki Y."/>
            <person name="Arimoto A."/>
            <person name="Ishii H."/>
            <person name="Satoh N."/>
            <person name="Nishiyama T."/>
            <person name="Hasebe M."/>
            <person name="Maruyama T."/>
            <person name="Minagawa J."/>
            <person name="Obokata J."/>
            <person name="Shigenobu S."/>
        </authorList>
    </citation>
    <scope>NUCLEOTIDE SEQUENCE [LARGE SCALE GENOMIC DNA]</scope>
</reference>
<comment type="caution">
    <text evidence="5">The sequence shown here is derived from an EMBL/GenBank/DDBJ whole genome shotgun (WGS) entry which is preliminary data.</text>
</comment>
<dbReference type="InterPro" id="IPR040048">
    <property type="entry name" value="ZNF277"/>
</dbReference>
<name>A0AAV4AG58_9GAST</name>
<dbReference type="EMBL" id="BLXT01003772">
    <property type="protein sequence ID" value="GFO06365.1"/>
    <property type="molecule type" value="Genomic_DNA"/>
</dbReference>
<feature type="transmembrane region" description="Helical" evidence="4">
    <location>
        <begin position="600"/>
        <end position="619"/>
    </location>
</feature>
<feature type="compositionally biased region" description="Polar residues" evidence="3">
    <location>
        <begin position="274"/>
        <end position="298"/>
    </location>
</feature>
<keyword evidence="4" id="KW-0472">Membrane</keyword>